<dbReference type="GO" id="GO:1901135">
    <property type="term" value="P:carbohydrate derivative metabolic process"/>
    <property type="evidence" value="ECO:0007669"/>
    <property type="project" value="UniProtKB-ARBA"/>
</dbReference>
<sequence length="384" mass="44036">MGHMKFCLTNLYSVPSSMKIIYCIHGLKNSGGMERVITVKANYLAEHYGHEITIITLNSTDLSYFSLSDKIKIKAFDGSQLGQVVKFVNEIKPDIFISSGGKEIKILPYLSSIIFKVVEIHFCFQYPILREIAAGNNFFLQFYATLKLLRYMFYLNFANVVVSLTEKDSRKWQQCLFTSKVITIGNPVPHISHKQFLVQKKQDGHDINKFIAIGRLDNQKGFHDLIKICGLLVDKYSCSEWSLDIYGEGDLLQKLEKDILKSGLQDRVRILPPVSDLSDIYLNSKALLMTSYYEGMPMVMLEALSFGVPCISFDCDSGPSELLVNNVNGFLIKDRSCDEFAAKMKWFVESDHDKILEMRSESLRYIERYKIDKIMSKWDLLITH</sequence>
<reference evidence="2 3" key="1">
    <citation type="submission" date="2019-03" db="EMBL/GenBank/DDBJ databases">
        <title>Novel transposon Tn6433 accelerates the dissemination of tet(E) in Aeromonas from aerobic biofilm under oxytetracycline stress.</title>
        <authorList>
            <person name="Shi Y."/>
            <person name="Tian Z."/>
            <person name="Zhang Y."/>
            <person name="Zhang H."/>
            <person name="Yang M."/>
        </authorList>
    </citation>
    <scope>NUCLEOTIDE SEQUENCE [LARGE SCALE GENOMIC DNA]</scope>
    <source>
        <strain evidence="2 3">T5-8</strain>
    </source>
</reference>
<dbReference type="InterPro" id="IPR001296">
    <property type="entry name" value="Glyco_trans_1"/>
</dbReference>
<dbReference type="PANTHER" id="PTHR12526">
    <property type="entry name" value="GLYCOSYLTRANSFERASE"/>
    <property type="match status" value="1"/>
</dbReference>
<evidence type="ECO:0000313" key="2">
    <source>
        <dbReference type="EMBL" id="QJT30072.1"/>
    </source>
</evidence>
<organism evidence="2 3">
    <name type="scientific">Aeromonas media</name>
    <dbReference type="NCBI Taxonomy" id="651"/>
    <lineage>
        <taxon>Bacteria</taxon>
        <taxon>Pseudomonadati</taxon>
        <taxon>Pseudomonadota</taxon>
        <taxon>Gammaproteobacteria</taxon>
        <taxon>Aeromonadales</taxon>
        <taxon>Aeromonadaceae</taxon>
        <taxon>Aeromonas</taxon>
    </lineage>
</organism>
<dbReference type="AlphaFoldDB" id="A0AAE7AG93"/>
<accession>A0AAE7AG93</accession>
<gene>
    <name evidence="2" type="ORF">E4186_07620</name>
</gene>
<proteinExistence type="predicted"/>
<name>A0AAE7AG93_AERME</name>
<dbReference type="PANTHER" id="PTHR12526:SF630">
    <property type="entry name" value="GLYCOSYLTRANSFERASE"/>
    <property type="match status" value="1"/>
</dbReference>
<protein>
    <submittedName>
        <fullName evidence="2">Glycosyltransferase family 4 protein</fullName>
    </submittedName>
</protein>
<evidence type="ECO:0000313" key="3">
    <source>
        <dbReference type="Proteomes" id="UP000502006"/>
    </source>
</evidence>
<dbReference type="SUPFAM" id="SSF53756">
    <property type="entry name" value="UDP-Glycosyltransferase/glycogen phosphorylase"/>
    <property type="match status" value="1"/>
</dbReference>
<dbReference type="EMBL" id="CP038444">
    <property type="protein sequence ID" value="QJT30072.1"/>
    <property type="molecule type" value="Genomic_DNA"/>
</dbReference>
<evidence type="ECO:0000259" key="1">
    <source>
        <dbReference type="Pfam" id="PF00534"/>
    </source>
</evidence>
<feature type="domain" description="Glycosyl transferase family 1" evidence="1">
    <location>
        <begin position="200"/>
        <end position="351"/>
    </location>
</feature>
<dbReference type="Pfam" id="PF00534">
    <property type="entry name" value="Glycos_transf_1"/>
    <property type="match status" value="1"/>
</dbReference>
<dbReference type="Gene3D" id="3.40.50.2000">
    <property type="entry name" value="Glycogen Phosphorylase B"/>
    <property type="match status" value="2"/>
</dbReference>
<dbReference type="Proteomes" id="UP000502006">
    <property type="component" value="Chromosome"/>
</dbReference>
<dbReference type="GO" id="GO:0016757">
    <property type="term" value="F:glycosyltransferase activity"/>
    <property type="evidence" value="ECO:0007669"/>
    <property type="project" value="InterPro"/>
</dbReference>
<dbReference type="CDD" id="cd03820">
    <property type="entry name" value="GT4_AmsD-like"/>
    <property type="match status" value="1"/>
</dbReference>